<feature type="chain" id="PRO_5045434636" evidence="2">
    <location>
        <begin position="22"/>
        <end position="144"/>
    </location>
</feature>
<keyword evidence="2" id="KW-0732">Signal</keyword>
<gene>
    <name evidence="3" type="ORF">GCM10023205_26050</name>
</gene>
<proteinExistence type="predicted"/>
<accession>A0ABP9H6J8</accession>
<keyword evidence="4" id="KW-1185">Reference proteome</keyword>
<protein>
    <submittedName>
        <fullName evidence="3">Uncharacterized protein</fullName>
    </submittedName>
</protein>
<sequence>MIALLLALAFSVLDIAGPAARASSADDSAGGPRTTAVSVAALTPASAADEAAAFALAADTADESLVPSPAADTADEAVRTLPVRAPIPPHAGAPHAVALPAPADPWHVLAAGGPPGFRTPERAARPLVPTAPRADRAPPAPAGI</sequence>
<evidence type="ECO:0000256" key="1">
    <source>
        <dbReference type="SAM" id="MobiDB-lite"/>
    </source>
</evidence>
<feature type="region of interest" description="Disordered" evidence="1">
    <location>
        <begin position="110"/>
        <end position="144"/>
    </location>
</feature>
<name>A0ABP9H6J8_9ACTN</name>
<evidence type="ECO:0000313" key="4">
    <source>
        <dbReference type="Proteomes" id="UP001500466"/>
    </source>
</evidence>
<evidence type="ECO:0000313" key="3">
    <source>
        <dbReference type="EMBL" id="GAA4961394.1"/>
    </source>
</evidence>
<feature type="signal peptide" evidence="2">
    <location>
        <begin position="1"/>
        <end position="21"/>
    </location>
</feature>
<reference evidence="4" key="1">
    <citation type="journal article" date="2019" name="Int. J. Syst. Evol. Microbiol.">
        <title>The Global Catalogue of Microorganisms (GCM) 10K type strain sequencing project: providing services to taxonomists for standard genome sequencing and annotation.</title>
        <authorList>
            <consortium name="The Broad Institute Genomics Platform"/>
            <consortium name="The Broad Institute Genome Sequencing Center for Infectious Disease"/>
            <person name="Wu L."/>
            <person name="Ma J."/>
        </authorList>
    </citation>
    <scope>NUCLEOTIDE SEQUENCE [LARGE SCALE GENOMIC DNA]</scope>
    <source>
        <strain evidence="4">JCM 17986</strain>
    </source>
</reference>
<dbReference type="EMBL" id="BAABHS010000008">
    <property type="protein sequence ID" value="GAA4961394.1"/>
    <property type="molecule type" value="Genomic_DNA"/>
</dbReference>
<comment type="caution">
    <text evidence="3">The sequence shown here is derived from an EMBL/GenBank/DDBJ whole genome shotgun (WGS) entry which is preliminary data.</text>
</comment>
<evidence type="ECO:0000256" key="2">
    <source>
        <dbReference type="SAM" id="SignalP"/>
    </source>
</evidence>
<dbReference type="Proteomes" id="UP001500466">
    <property type="component" value="Unassembled WGS sequence"/>
</dbReference>
<organism evidence="3 4">
    <name type="scientific">Yinghuangia aomiensis</name>
    <dbReference type="NCBI Taxonomy" id="676205"/>
    <lineage>
        <taxon>Bacteria</taxon>
        <taxon>Bacillati</taxon>
        <taxon>Actinomycetota</taxon>
        <taxon>Actinomycetes</taxon>
        <taxon>Kitasatosporales</taxon>
        <taxon>Streptomycetaceae</taxon>
        <taxon>Yinghuangia</taxon>
    </lineage>
</organism>